<dbReference type="SUPFAM" id="SSF53223">
    <property type="entry name" value="Aminoacid dehydrogenase-like, N-terminal domain"/>
    <property type="match status" value="1"/>
</dbReference>
<dbReference type="EMBL" id="CP007141">
    <property type="protein sequence ID" value="AJC74190.1"/>
    <property type="molecule type" value="Genomic_DNA"/>
</dbReference>
<dbReference type="CDD" id="cd01080">
    <property type="entry name" value="NAD_bind_m-THF_DH_Cyclohyd"/>
    <property type="match status" value="1"/>
</dbReference>
<evidence type="ECO:0000256" key="4">
    <source>
        <dbReference type="ARBA" id="ARBA00022801"/>
    </source>
</evidence>
<keyword evidence="9" id="KW-0028">Amino-acid biosynthesis</keyword>
<organism evidence="12 13">
    <name type="scientific">Pseudothermotoga hypogea DSM 11164 = NBRC 106472</name>
    <dbReference type="NCBI Taxonomy" id="1123384"/>
    <lineage>
        <taxon>Bacteria</taxon>
        <taxon>Thermotogati</taxon>
        <taxon>Thermotogota</taxon>
        <taxon>Thermotogae</taxon>
        <taxon>Thermotogales</taxon>
        <taxon>Thermotogaceae</taxon>
        <taxon>Pseudothermotoga</taxon>
    </lineage>
</organism>
<dbReference type="HAMAP" id="MF_01576">
    <property type="entry name" value="THF_DHG_CYH"/>
    <property type="match status" value="1"/>
</dbReference>
<dbReference type="RefSeq" id="WP_031505086.1">
    <property type="nucleotide sequence ID" value="NC_022795.1"/>
</dbReference>
<evidence type="ECO:0000256" key="7">
    <source>
        <dbReference type="ARBA" id="ARBA00023167"/>
    </source>
</evidence>
<keyword evidence="3 9" id="KW-0658">Purine biosynthesis</keyword>
<evidence type="ECO:0000256" key="1">
    <source>
        <dbReference type="ARBA" id="ARBA00004777"/>
    </source>
</evidence>
<proteinExistence type="inferred from homology"/>
<dbReference type="Proteomes" id="UP000077469">
    <property type="component" value="Chromosome"/>
</dbReference>
<dbReference type="PANTHER" id="PTHR48099">
    <property type="entry name" value="C-1-TETRAHYDROFOLATE SYNTHASE, CYTOPLASMIC-RELATED"/>
    <property type="match status" value="1"/>
</dbReference>
<accession>A0A0X1KSL6</accession>
<dbReference type="Pfam" id="PF02882">
    <property type="entry name" value="THF_DHG_CYH_C"/>
    <property type="match status" value="1"/>
</dbReference>
<keyword evidence="2 9" id="KW-0554">One-carbon metabolism</keyword>
<keyword evidence="7 9" id="KW-0486">Methionine biosynthesis</keyword>
<dbReference type="OrthoDB" id="9803580at2"/>
<reference evidence="12 13" key="1">
    <citation type="submission" date="2014-01" db="EMBL/GenBank/DDBJ databases">
        <title>Genome sequencing of Thermotog hypogea.</title>
        <authorList>
            <person name="Zhang X."/>
            <person name="Alvare G."/>
            <person name="Fristensky B."/>
            <person name="Chen L."/>
            <person name="Suen T."/>
            <person name="Chen Q."/>
            <person name="Ma K."/>
        </authorList>
    </citation>
    <scope>NUCLEOTIDE SEQUENCE [LARGE SCALE GENOMIC DNA]</scope>
    <source>
        <strain evidence="12 13">DSM 11164</strain>
    </source>
</reference>
<dbReference type="UniPathway" id="UPA00193"/>
<feature type="binding site" evidence="9">
    <location>
        <begin position="153"/>
        <end position="155"/>
    </location>
    <ligand>
        <name>NADP(+)</name>
        <dbReference type="ChEBI" id="CHEBI:58349"/>
    </ligand>
</feature>
<dbReference type="InterPro" id="IPR036291">
    <property type="entry name" value="NAD(P)-bd_dom_sf"/>
</dbReference>
<dbReference type="STRING" id="1123384.AJ81_08365"/>
<keyword evidence="5 9" id="KW-0521">NADP</keyword>
<evidence type="ECO:0000256" key="8">
    <source>
        <dbReference type="ARBA" id="ARBA00023268"/>
    </source>
</evidence>
<comment type="catalytic activity">
    <reaction evidence="9">
        <text>(6R)-5,10-methenyltetrahydrofolate + H2O = (6R)-10-formyltetrahydrofolate + H(+)</text>
        <dbReference type="Rhea" id="RHEA:23700"/>
        <dbReference type="ChEBI" id="CHEBI:15377"/>
        <dbReference type="ChEBI" id="CHEBI:15378"/>
        <dbReference type="ChEBI" id="CHEBI:57455"/>
        <dbReference type="ChEBI" id="CHEBI:195366"/>
        <dbReference type="EC" id="3.5.4.9"/>
    </reaction>
</comment>
<feature type="domain" description="Tetrahydrofolate dehydrogenase/cyclohydrolase catalytic" evidence="10">
    <location>
        <begin position="3"/>
        <end position="109"/>
    </location>
</feature>
<comment type="function">
    <text evidence="9">Catalyzes the oxidation of 5,10-methylenetetrahydrofolate to 5,10-methenyltetrahydrofolate and then the hydrolysis of 5,10-methenyltetrahydrofolate to 10-formyltetrahydrofolate.</text>
</comment>
<dbReference type="GO" id="GO:0035999">
    <property type="term" value="P:tetrahydrofolate interconversion"/>
    <property type="evidence" value="ECO:0007669"/>
    <property type="project" value="UniProtKB-UniRule"/>
</dbReference>
<keyword evidence="13" id="KW-1185">Reference proteome</keyword>
<evidence type="ECO:0000313" key="13">
    <source>
        <dbReference type="Proteomes" id="UP000077469"/>
    </source>
</evidence>
<comment type="pathway">
    <text evidence="1 9">One-carbon metabolism; tetrahydrofolate interconversion.</text>
</comment>
<protein>
    <recommendedName>
        <fullName evidence="9">Bifunctional protein FolD</fullName>
    </recommendedName>
    <domain>
        <recommendedName>
            <fullName evidence="9">Methylenetetrahydrofolate dehydrogenase</fullName>
            <ecNumber evidence="9">1.5.1.5</ecNumber>
        </recommendedName>
    </domain>
    <domain>
        <recommendedName>
            <fullName evidence="9">Methenyltetrahydrofolate cyclohydrolase</fullName>
            <ecNumber evidence="9">3.5.4.9</ecNumber>
        </recommendedName>
    </domain>
</protein>
<evidence type="ECO:0000256" key="3">
    <source>
        <dbReference type="ARBA" id="ARBA00022755"/>
    </source>
</evidence>
<gene>
    <name evidence="9" type="primary">folD</name>
    <name evidence="12" type="ORF">AJ81_08365</name>
</gene>
<dbReference type="GO" id="GO:0009086">
    <property type="term" value="P:methionine biosynthetic process"/>
    <property type="evidence" value="ECO:0007669"/>
    <property type="project" value="UniProtKB-KW"/>
</dbReference>
<sequence length="271" mass="29268">MFIDCKSIAKSIDEETIALTRLTKPKLVSLAVNPDEGTISYLKSQQKKAKSLNVEHEIFVLDNVEILSEKLLEFSKDETVHGIFVAHPLPKGADELQVASLIDPEKDVEGRNPVNLGRLMYGEEGFAPCTAAAIVEILTRTTQLMGKNVVIVGRSNTVGLPLSVMLLRRDRSATVTVCHTKTQNLEEKTLQADIVVVAVGHAGFLKPEMVRENALVIDVGINVVGDRVVGDVDPEVEKKCSLTPVPGGVGVVTTAILMNRVARIASRGGKV</sequence>
<dbReference type="SUPFAM" id="SSF51735">
    <property type="entry name" value="NAD(P)-binding Rossmann-fold domains"/>
    <property type="match status" value="1"/>
</dbReference>
<feature type="domain" description="Tetrahydrofolate dehydrogenase/cyclohydrolase NAD(P)-binding" evidence="11">
    <location>
        <begin position="128"/>
        <end position="266"/>
    </location>
</feature>
<dbReference type="AlphaFoldDB" id="A0A0X1KSL6"/>
<dbReference type="Gene3D" id="3.40.50.720">
    <property type="entry name" value="NAD(P)-binding Rossmann-like Domain"/>
    <property type="match status" value="1"/>
</dbReference>
<dbReference type="PRINTS" id="PR00085">
    <property type="entry name" value="THFDHDRGNASE"/>
</dbReference>
<keyword evidence="9" id="KW-0368">Histidine biosynthesis</keyword>
<dbReference type="Pfam" id="PF00763">
    <property type="entry name" value="THF_DHG_CYH"/>
    <property type="match status" value="1"/>
</dbReference>
<dbReference type="PANTHER" id="PTHR48099:SF5">
    <property type="entry name" value="C-1-TETRAHYDROFOLATE SYNTHASE, CYTOPLASMIC"/>
    <property type="match status" value="1"/>
</dbReference>
<dbReference type="InterPro" id="IPR046346">
    <property type="entry name" value="Aminoacid_DH-like_N_sf"/>
</dbReference>
<dbReference type="Gene3D" id="3.40.50.10860">
    <property type="entry name" value="Leucine Dehydrogenase, chain A, domain 1"/>
    <property type="match status" value="1"/>
</dbReference>
<evidence type="ECO:0000313" key="12">
    <source>
        <dbReference type="EMBL" id="AJC74190.1"/>
    </source>
</evidence>
<dbReference type="GO" id="GO:0000105">
    <property type="term" value="P:L-histidine biosynthetic process"/>
    <property type="evidence" value="ECO:0007669"/>
    <property type="project" value="UniProtKB-KW"/>
</dbReference>
<evidence type="ECO:0000259" key="10">
    <source>
        <dbReference type="Pfam" id="PF00763"/>
    </source>
</evidence>
<feature type="binding site" evidence="9">
    <location>
        <position position="221"/>
    </location>
    <ligand>
        <name>NADP(+)</name>
        <dbReference type="ChEBI" id="CHEBI:58349"/>
    </ligand>
</feature>
<dbReference type="GO" id="GO:0004477">
    <property type="term" value="F:methenyltetrahydrofolate cyclohydrolase activity"/>
    <property type="evidence" value="ECO:0007669"/>
    <property type="project" value="UniProtKB-UniRule"/>
</dbReference>
<dbReference type="KEGG" id="phy:AJ81_08365"/>
<dbReference type="InterPro" id="IPR000672">
    <property type="entry name" value="THF_DH/CycHdrlase"/>
</dbReference>
<evidence type="ECO:0000256" key="6">
    <source>
        <dbReference type="ARBA" id="ARBA00023002"/>
    </source>
</evidence>
<keyword evidence="4 9" id="KW-0378">Hydrolase</keyword>
<dbReference type="PATRIC" id="fig|1123384.7.peg.1677"/>
<dbReference type="EC" id="3.5.4.9" evidence="9"/>
<evidence type="ECO:0000256" key="2">
    <source>
        <dbReference type="ARBA" id="ARBA00022563"/>
    </source>
</evidence>
<evidence type="ECO:0000256" key="9">
    <source>
        <dbReference type="HAMAP-Rule" id="MF_01576"/>
    </source>
</evidence>
<dbReference type="GO" id="GO:0006164">
    <property type="term" value="P:purine nucleotide biosynthetic process"/>
    <property type="evidence" value="ECO:0007669"/>
    <property type="project" value="UniProtKB-KW"/>
</dbReference>
<evidence type="ECO:0000259" key="11">
    <source>
        <dbReference type="Pfam" id="PF02882"/>
    </source>
</evidence>
<dbReference type="InterPro" id="IPR020631">
    <property type="entry name" value="THF_DH/CycHdrlase_NAD-bd_dom"/>
</dbReference>
<dbReference type="GO" id="GO:0005829">
    <property type="term" value="C:cytosol"/>
    <property type="evidence" value="ECO:0007669"/>
    <property type="project" value="TreeGrafter"/>
</dbReference>
<dbReference type="GO" id="GO:0004488">
    <property type="term" value="F:methylenetetrahydrofolate dehydrogenase (NADP+) activity"/>
    <property type="evidence" value="ECO:0007669"/>
    <property type="project" value="UniProtKB-UniRule"/>
</dbReference>
<evidence type="ECO:0000256" key="5">
    <source>
        <dbReference type="ARBA" id="ARBA00022857"/>
    </source>
</evidence>
<keyword evidence="8 9" id="KW-0511">Multifunctional enzyme</keyword>
<comment type="catalytic activity">
    <reaction evidence="9">
        <text>(6R)-5,10-methylene-5,6,7,8-tetrahydrofolate + NADP(+) = (6R)-5,10-methenyltetrahydrofolate + NADPH</text>
        <dbReference type="Rhea" id="RHEA:22812"/>
        <dbReference type="ChEBI" id="CHEBI:15636"/>
        <dbReference type="ChEBI" id="CHEBI:57455"/>
        <dbReference type="ChEBI" id="CHEBI:57783"/>
        <dbReference type="ChEBI" id="CHEBI:58349"/>
        <dbReference type="EC" id="1.5.1.5"/>
    </reaction>
</comment>
<dbReference type="PaxDb" id="1123384-AJ81_08365"/>
<name>A0A0X1KSL6_9THEM</name>
<comment type="caution">
    <text evidence="9">Lacks conserved residue(s) required for the propagation of feature annotation.</text>
</comment>
<comment type="subunit">
    <text evidence="9">Homodimer.</text>
</comment>
<comment type="similarity">
    <text evidence="9">Belongs to the tetrahydrofolate dehydrogenase/cyclohydrolase family.</text>
</comment>
<keyword evidence="6 9" id="KW-0560">Oxidoreductase</keyword>
<dbReference type="InterPro" id="IPR020630">
    <property type="entry name" value="THF_DH/CycHdrlase_cat_dom"/>
</dbReference>
<dbReference type="EC" id="1.5.1.5" evidence="9"/>